<keyword evidence="1" id="KW-1133">Transmembrane helix</keyword>
<dbReference type="Proteomes" id="UP000318864">
    <property type="component" value="Unassembled WGS sequence"/>
</dbReference>
<evidence type="ECO:0000256" key="1">
    <source>
        <dbReference type="SAM" id="Phobius"/>
    </source>
</evidence>
<sequence length="79" mass="8247">MVSLIGITLALLAACCLAGQALTIRVATQNGRPTDVLLVVMADNIVILVPLTAMVDPNPTLTVRSIVAFFVLDEIVTVG</sequence>
<evidence type="ECO:0000313" key="3">
    <source>
        <dbReference type="Proteomes" id="UP000318864"/>
    </source>
</evidence>
<name>A0A4S3TKU7_9EURY</name>
<evidence type="ECO:0000313" key="2">
    <source>
        <dbReference type="EMBL" id="THE63208.1"/>
    </source>
</evidence>
<feature type="transmembrane region" description="Helical" evidence="1">
    <location>
        <begin position="37"/>
        <end position="55"/>
    </location>
</feature>
<dbReference type="EMBL" id="RBZW01000070">
    <property type="protein sequence ID" value="THE63208.1"/>
    <property type="molecule type" value="Genomic_DNA"/>
</dbReference>
<gene>
    <name evidence="2" type="ORF">D8Y22_19680</name>
</gene>
<keyword evidence="3" id="KW-1185">Reference proteome</keyword>
<protein>
    <submittedName>
        <fullName evidence="2">Uncharacterized protein</fullName>
    </submittedName>
</protein>
<keyword evidence="1" id="KW-0472">Membrane</keyword>
<reference evidence="2 3" key="1">
    <citation type="submission" date="2018-10" db="EMBL/GenBank/DDBJ databases">
        <title>Natronolimnobius sp. XQ-INN 246 isolated from Inner Mongolia Autonomous Region of China.</title>
        <authorList>
            <person name="Xue Q."/>
        </authorList>
    </citation>
    <scope>NUCLEOTIDE SEQUENCE [LARGE SCALE GENOMIC DNA]</scope>
    <source>
        <strain evidence="2 3">XQ-INN 246</strain>
    </source>
</reference>
<accession>A0A4S3TKU7</accession>
<organism evidence="2 3">
    <name type="scientific">Salinadaptatus halalkaliphilus</name>
    <dbReference type="NCBI Taxonomy" id="2419781"/>
    <lineage>
        <taxon>Archaea</taxon>
        <taxon>Methanobacteriati</taxon>
        <taxon>Methanobacteriota</taxon>
        <taxon>Stenosarchaea group</taxon>
        <taxon>Halobacteria</taxon>
        <taxon>Halobacteriales</taxon>
        <taxon>Natrialbaceae</taxon>
        <taxon>Salinadaptatus</taxon>
    </lineage>
</organism>
<proteinExistence type="predicted"/>
<dbReference type="AlphaFoldDB" id="A0A4S3TKU7"/>
<keyword evidence="1" id="KW-0812">Transmembrane</keyword>
<comment type="caution">
    <text evidence="2">The sequence shown here is derived from an EMBL/GenBank/DDBJ whole genome shotgun (WGS) entry which is preliminary data.</text>
</comment>